<keyword evidence="4" id="KW-1185">Reference proteome</keyword>
<accession>A0A2S0ICG3</accession>
<dbReference type="InterPro" id="IPR052891">
    <property type="entry name" value="DNA-3mA_glycosylase"/>
</dbReference>
<dbReference type="Gene3D" id="1.10.340.30">
    <property type="entry name" value="Hypothetical protein, domain 2"/>
    <property type="match status" value="1"/>
</dbReference>
<dbReference type="Proteomes" id="UP000239477">
    <property type="component" value="Chromosome"/>
</dbReference>
<dbReference type="EMBL" id="CP023270">
    <property type="protein sequence ID" value="AVJ29706.1"/>
    <property type="molecule type" value="Genomic_DNA"/>
</dbReference>
<dbReference type="InterPro" id="IPR005019">
    <property type="entry name" value="Adenine_glyco"/>
</dbReference>
<dbReference type="SUPFAM" id="SSF48150">
    <property type="entry name" value="DNA-glycosylase"/>
    <property type="match status" value="1"/>
</dbReference>
<keyword evidence="1" id="KW-0862">Zinc</keyword>
<evidence type="ECO:0000313" key="3">
    <source>
        <dbReference type="EMBL" id="AVJ29706.1"/>
    </source>
</evidence>
<name>A0A2S0ICG3_9BURK</name>
<dbReference type="OrthoDB" id="9807664at2"/>
<feature type="region of interest" description="Disordered" evidence="2">
    <location>
        <begin position="1"/>
        <end position="23"/>
    </location>
</feature>
<dbReference type="GO" id="GO:0006284">
    <property type="term" value="P:base-excision repair"/>
    <property type="evidence" value="ECO:0007669"/>
    <property type="project" value="InterPro"/>
</dbReference>
<keyword evidence="1" id="KW-0479">Metal-binding</keyword>
<reference evidence="3 4" key="1">
    <citation type="submission" date="2017-09" db="EMBL/GenBank/DDBJ databases">
        <title>Genomic, metabolic, and phenotypic characteristics of bacterial isolates from the natural microbiome of the model nematode Caenorhabditis elegans.</title>
        <authorList>
            <person name="Zimmermann J."/>
            <person name="Obeng N."/>
            <person name="Yang W."/>
            <person name="Obeng O."/>
            <person name="Kissoyan K."/>
            <person name="Pees B."/>
            <person name="Dirksen P."/>
            <person name="Hoppner M."/>
            <person name="Franke A."/>
            <person name="Rosenstiel P."/>
            <person name="Leippe M."/>
            <person name="Dierking K."/>
            <person name="Kaleta C."/>
            <person name="Schulenburg H."/>
        </authorList>
    </citation>
    <scope>NUCLEOTIDE SEQUENCE [LARGE SCALE GENOMIC DNA]</scope>
    <source>
        <strain evidence="3 4">MYb73</strain>
    </source>
</reference>
<dbReference type="PANTHER" id="PTHR30037:SF4">
    <property type="entry name" value="DNA-3-METHYLADENINE GLYCOSYLASE I"/>
    <property type="match status" value="1"/>
</dbReference>
<sequence length="229" mass="26261">MKAAAQTDGHQANPEVSKLDTSIPDTGLIVDDHGKPRCFWQPSMPDYHDHEWGRPVVDDRRLFEKICLEGFQAGMAWITILRKREAFREAFDDFDMERVARYTERDVERLMTNADIVRNRAKIVSAINNAQRARELADEIGSLAGWLWAHEPPPQDRPATVDRHYWDNNPTSKASNELSRALKRRGWTFVGPTTMHAFMQAVGMVNEHMSGCVCHGQIEAARKYFRRPG</sequence>
<evidence type="ECO:0000313" key="4">
    <source>
        <dbReference type="Proteomes" id="UP000239477"/>
    </source>
</evidence>
<evidence type="ECO:0000256" key="2">
    <source>
        <dbReference type="SAM" id="MobiDB-lite"/>
    </source>
</evidence>
<evidence type="ECO:0000256" key="1">
    <source>
        <dbReference type="PIRSR" id="PIRSR605019-1"/>
    </source>
</evidence>
<dbReference type="Pfam" id="PF03352">
    <property type="entry name" value="Adenine_glyco"/>
    <property type="match status" value="1"/>
</dbReference>
<feature type="binding site" evidence="1">
    <location>
        <position position="208"/>
    </location>
    <ligand>
        <name>Zn(2+)</name>
        <dbReference type="ChEBI" id="CHEBI:29105"/>
    </ligand>
</feature>
<dbReference type="InterPro" id="IPR011257">
    <property type="entry name" value="DNA_glycosylase"/>
</dbReference>
<feature type="binding site" evidence="1">
    <location>
        <position position="38"/>
    </location>
    <ligand>
        <name>Zn(2+)</name>
        <dbReference type="ChEBI" id="CHEBI:29105"/>
    </ligand>
</feature>
<gene>
    <name evidence="3" type="ORF">CLM73_22860</name>
</gene>
<feature type="binding site" evidence="1">
    <location>
        <position position="212"/>
    </location>
    <ligand>
        <name>Zn(2+)</name>
        <dbReference type="ChEBI" id="CHEBI:29105"/>
    </ligand>
</feature>
<organism evidence="3 4">
    <name type="scientific">Achromobacter spanius</name>
    <dbReference type="NCBI Taxonomy" id="217203"/>
    <lineage>
        <taxon>Bacteria</taxon>
        <taxon>Pseudomonadati</taxon>
        <taxon>Pseudomonadota</taxon>
        <taxon>Betaproteobacteria</taxon>
        <taxon>Burkholderiales</taxon>
        <taxon>Alcaligenaceae</taxon>
        <taxon>Achromobacter</taxon>
    </lineage>
</organism>
<dbReference type="GO" id="GO:0008725">
    <property type="term" value="F:DNA-3-methyladenine glycosylase activity"/>
    <property type="evidence" value="ECO:0007669"/>
    <property type="project" value="InterPro"/>
</dbReference>
<protein>
    <submittedName>
        <fullName evidence="3">DNA-3-methyladenine glycosylase I</fullName>
    </submittedName>
</protein>
<dbReference type="GO" id="GO:0046872">
    <property type="term" value="F:metal ion binding"/>
    <property type="evidence" value="ECO:0007669"/>
    <property type="project" value="UniProtKB-KW"/>
</dbReference>
<proteinExistence type="predicted"/>
<feature type="binding site" evidence="1">
    <location>
        <position position="48"/>
    </location>
    <ligand>
        <name>Zn(2+)</name>
        <dbReference type="ChEBI" id="CHEBI:29105"/>
    </ligand>
</feature>
<dbReference type="AlphaFoldDB" id="A0A2S0ICG3"/>
<dbReference type="PANTHER" id="PTHR30037">
    <property type="entry name" value="DNA-3-METHYLADENINE GLYCOSYLASE 1"/>
    <property type="match status" value="1"/>
</dbReference>